<evidence type="ECO:0000313" key="2">
    <source>
        <dbReference type="Proteomes" id="UP000182975"/>
    </source>
</evidence>
<protein>
    <submittedName>
        <fullName evidence="1">Uncharacterized protein</fullName>
    </submittedName>
</protein>
<dbReference type="KEGG" id="ddt:AAY81_00985"/>
<dbReference type="EMBL" id="FOEC01000015">
    <property type="protein sequence ID" value="SEO97719.1"/>
    <property type="molecule type" value="Genomic_DNA"/>
</dbReference>
<sequence>MAMTRLNPIQQNLSYDNEWAMMVSVPAWGSFILCASQEPPSTVNMTQAQYYHPSRGWVPLTYTGSYAFRAGILLLGVNGDYIAERGGLITLANVSVSMTFD</sequence>
<name>A0A172RW77_9ACTN</name>
<dbReference type="STRING" id="79604.AAY81_00985"/>
<proteinExistence type="predicted"/>
<organism evidence="1 2">
    <name type="scientific">Denitrobacterium detoxificans</name>
    <dbReference type="NCBI Taxonomy" id="79604"/>
    <lineage>
        <taxon>Bacteria</taxon>
        <taxon>Bacillati</taxon>
        <taxon>Actinomycetota</taxon>
        <taxon>Coriobacteriia</taxon>
        <taxon>Eggerthellales</taxon>
        <taxon>Eggerthellaceae</taxon>
        <taxon>Denitrobacterium</taxon>
    </lineage>
</organism>
<gene>
    <name evidence="1" type="ORF">SAMN02910314_01793</name>
</gene>
<keyword evidence="2" id="KW-1185">Reference proteome</keyword>
<dbReference type="AlphaFoldDB" id="A0A172RW77"/>
<reference evidence="2" key="1">
    <citation type="submission" date="2016-10" db="EMBL/GenBank/DDBJ databases">
        <authorList>
            <person name="Varghese N."/>
        </authorList>
    </citation>
    <scope>NUCLEOTIDE SEQUENCE [LARGE SCALE GENOMIC DNA]</scope>
    <source>
        <strain evidence="2">DSM 21843</strain>
    </source>
</reference>
<evidence type="ECO:0000313" key="1">
    <source>
        <dbReference type="EMBL" id="SEO97719.1"/>
    </source>
</evidence>
<accession>A0A172RW77</accession>
<dbReference type="RefSeq" id="WP_066660310.1">
    <property type="nucleotide sequence ID" value="NZ_FOEC01000015.1"/>
</dbReference>
<dbReference type="Proteomes" id="UP000182975">
    <property type="component" value="Unassembled WGS sequence"/>
</dbReference>